<dbReference type="PANTHER" id="PTHR33393">
    <property type="entry name" value="POLYGLUTAMINE SYNTHESIS ACCESSORY PROTEIN RV0574C-RELATED"/>
    <property type="match status" value="1"/>
</dbReference>
<evidence type="ECO:0000259" key="4">
    <source>
        <dbReference type="SMART" id="SM00854"/>
    </source>
</evidence>
<comment type="caution">
    <text evidence="5">The sequence shown here is derived from an EMBL/GenBank/DDBJ whole genome shotgun (WGS) entry which is preliminary data.</text>
</comment>
<dbReference type="SUPFAM" id="SSF56300">
    <property type="entry name" value="Metallo-dependent phosphatases"/>
    <property type="match status" value="1"/>
</dbReference>
<dbReference type="Gene3D" id="3.60.21.10">
    <property type="match status" value="1"/>
</dbReference>
<keyword evidence="3" id="KW-0732">Signal</keyword>
<dbReference type="Proteomes" id="UP001595956">
    <property type="component" value="Unassembled WGS sequence"/>
</dbReference>
<feature type="chain" id="PRO_5045102871" evidence="3">
    <location>
        <begin position="22"/>
        <end position="465"/>
    </location>
</feature>
<evidence type="ECO:0000313" key="5">
    <source>
        <dbReference type="EMBL" id="MFC5492170.1"/>
    </source>
</evidence>
<dbReference type="PROSITE" id="PS51257">
    <property type="entry name" value="PROKAR_LIPOPROTEIN"/>
    <property type="match status" value="1"/>
</dbReference>
<dbReference type="PANTHER" id="PTHR33393:SF13">
    <property type="entry name" value="PGA BIOSYNTHESIS PROTEIN CAPA"/>
    <property type="match status" value="1"/>
</dbReference>
<dbReference type="Pfam" id="PF09587">
    <property type="entry name" value="PGA_cap"/>
    <property type="match status" value="1"/>
</dbReference>
<comment type="similarity">
    <text evidence="1">Belongs to the CapA family.</text>
</comment>
<proteinExistence type="inferred from homology"/>
<dbReference type="InterPro" id="IPR052169">
    <property type="entry name" value="CW_Biosynth-Accessory"/>
</dbReference>
<evidence type="ECO:0000256" key="3">
    <source>
        <dbReference type="SAM" id="SignalP"/>
    </source>
</evidence>
<dbReference type="SMART" id="SM00854">
    <property type="entry name" value="PGA_cap"/>
    <property type="match status" value="1"/>
</dbReference>
<sequence>MRAVAVLLVVLLLAACTPDEDEDTAYAPSPSPADSATQSTAPTPPGWQTQQPSAVLTKRPLVLATNPRRGPIDLPETVARWVIDGTITNWRDLGQPAAPLRVVDRGPVRNLPMNTVAVAAAHGVGPGVRVVTVDGFDPLREPDRYPIQVQGPSHDQVTTVTIVGDIMLGREVGGGAALRPMARRLASADITVGNLESTLSDAGAPTQDDAFHADPAVREDLWRAGFDALSLANNHVGDYGDAALVETVQLVRNMGFKTFGAGRDLAAARRPAVIDQLGLTFGFLGFNAIGETPEAAPGQPGALSVSMPPRTGPLDRGELRRVLGDVRRLAKRVDVVVVMPHWGTQYTNRPEPVQVDVARRLAAAGADLVVGGHPHWVQGASLVGGTLVVNSLGNFVFDMDDESLFGEQAMEGLVLEATFWGDRLMAADFVPYRMGEDFAPRVVARAEATRVYDDFWEFSGLGATR</sequence>
<dbReference type="InterPro" id="IPR029052">
    <property type="entry name" value="Metallo-depent_PP-like"/>
</dbReference>
<dbReference type="RefSeq" id="WP_345177121.1">
    <property type="nucleotide sequence ID" value="NZ_BAABFQ010000006.1"/>
</dbReference>
<gene>
    <name evidence="5" type="ORF">ACFPKY_03615</name>
</gene>
<feature type="compositionally biased region" description="Low complexity" evidence="2">
    <location>
        <begin position="25"/>
        <end position="41"/>
    </location>
</feature>
<evidence type="ECO:0000256" key="1">
    <source>
        <dbReference type="ARBA" id="ARBA00005662"/>
    </source>
</evidence>
<dbReference type="InterPro" id="IPR019079">
    <property type="entry name" value="Capsule_synth_CapA"/>
</dbReference>
<name>A0ABW0MV19_9ACTN</name>
<organism evidence="5 6">
    <name type="scientific">Nocardioides caricicola</name>
    <dbReference type="NCBI Taxonomy" id="634770"/>
    <lineage>
        <taxon>Bacteria</taxon>
        <taxon>Bacillati</taxon>
        <taxon>Actinomycetota</taxon>
        <taxon>Actinomycetes</taxon>
        <taxon>Propionibacteriales</taxon>
        <taxon>Nocardioidaceae</taxon>
        <taxon>Nocardioides</taxon>
    </lineage>
</organism>
<dbReference type="CDD" id="cd07381">
    <property type="entry name" value="MPP_CapA"/>
    <property type="match status" value="1"/>
</dbReference>
<feature type="domain" description="Capsule synthesis protein CapA" evidence="4">
    <location>
        <begin position="159"/>
        <end position="399"/>
    </location>
</feature>
<protein>
    <submittedName>
        <fullName evidence="5">CapA family protein</fullName>
    </submittedName>
</protein>
<accession>A0ABW0MV19</accession>
<evidence type="ECO:0000313" key="6">
    <source>
        <dbReference type="Proteomes" id="UP001595956"/>
    </source>
</evidence>
<feature type="region of interest" description="Disordered" evidence="2">
    <location>
        <begin position="21"/>
        <end position="53"/>
    </location>
</feature>
<reference evidence="6" key="1">
    <citation type="journal article" date="2019" name="Int. J. Syst. Evol. Microbiol.">
        <title>The Global Catalogue of Microorganisms (GCM) 10K type strain sequencing project: providing services to taxonomists for standard genome sequencing and annotation.</title>
        <authorList>
            <consortium name="The Broad Institute Genomics Platform"/>
            <consortium name="The Broad Institute Genome Sequencing Center for Infectious Disease"/>
            <person name="Wu L."/>
            <person name="Ma J."/>
        </authorList>
    </citation>
    <scope>NUCLEOTIDE SEQUENCE [LARGE SCALE GENOMIC DNA]</scope>
    <source>
        <strain evidence="6">KACC 13778</strain>
    </source>
</reference>
<dbReference type="EMBL" id="JBHSMD010000001">
    <property type="protein sequence ID" value="MFC5492170.1"/>
    <property type="molecule type" value="Genomic_DNA"/>
</dbReference>
<keyword evidence="6" id="KW-1185">Reference proteome</keyword>
<evidence type="ECO:0000256" key="2">
    <source>
        <dbReference type="SAM" id="MobiDB-lite"/>
    </source>
</evidence>
<feature type="signal peptide" evidence="3">
    <location>
        <begin position="1"/>
        <end position="21"/>
    </location>
</feature>